<dbReference type="EMBL" id="KZ293422">
    <property type="protein sequence ID" value="PBK72532.1"/>
    <property type="molecule type" value="Genomic_DNA"/>
</dbReference>
<dbReference type="Proteomes" id="UP000218334">
    <property type="component" value="Unassembled WGS sequence"/>
</dbReference>
<proteinExistence type="predicted"/>
<accession>A0A2H3BZY8</accession>
<keyword evidence="2" id="KW-1185">Reference proteome</keyword>
<organism evidence="1 2">
    <name type="scientific">Armillaria solidipes</name>
    <dbReference type="NCBI Taxonomy" id="1076256"/>
    <lineage>
        <taxon>Eukaryota</taxon>
        <taxon>Fungi</taxon>
        <taxon>Dikarya</taxon>
        <taxon>Basidiomycota</taxon>
        <taxon>Agaricomycotina</taxon>
        <taxon>Agaricomycetes</taxon>
        <taxon>Agaricomycetidae</taxon>
        <taxon>Agaricales</taxon>
        <taxon>Marasmiineae</taxon>
        <taxon>Physalacriaceae</taxon>
        <taxon>Armillaria</taxon>
    </lineage>
</organism>
<reference evidence="2" key="1">
    <citation type="journal article" date="2017" name="Nat. Ecol. Evol.">
        <title>Genome expansion and lineage-specific genetic innovations in the forest pathogenic fungi Armillaria.</title>
        <authorList>
            <person name="Sipos G."/>
            <person name="Prasanna A.N."/>
            <person name="Walter M.C."/>
            <person name="O'Connor E."/>
            <person name="Balint B."/>
            <person name="Krizsan K."/>
            <person name="Kiss B."/>
            <person name="Hess J."/>
            <person name="Varga T."/>
            <person name="Slot J."/>
            <person name="Riley R."/>
            <person name="Boka B."/>
            <person name="Rigling D."/>
            <person name="Barry K."/>
            <person name="Lee J."/>
            <person name="Mihaltcheva S."/>
            <person name="LaButti K."/>
            <person name="Lipzen A."/>
            <person name="Waldron R."/>
            <person name="Moloney N.M."/>
            <person name="Sperisen C."/>
            <person name="Kredics L."/>
            <person name="Vagvoelgyi C."/>
            <person name="Patrignani A."/>
            <person name="Fitzpatrick D."/>
            <person name="Nagy I."/>
            <person name="Doyle S."/>
            <person name="Anderson J.B."/>
            <person name="Grigoriev I.V."/>
            <person name="Gueldener U."/>
            <person name="Muensterkoetter M."/>
            <person name="Nagy L.G."/>
        </authorList>
    </citation>
    <scope>NUCLEOTIDE SEQUENCE [LARGE SCALE GENOMIC DNA]</scope>
    <source>
        <strain evidence="2">28-4</strain>
    </source>
</reference>
<sequence>MSAIAWHLDNATRVTYILHSKTGIINRCSTSLDRAPEHREKIVYRAISTTTSTAKTDEPTGRLRRPSGAQAILQSAKDRYEKTGKALILIHTPGTGELTCNAQVLHSTDVVYSDLDIPLSETLPPSQPRRKVDLAVIAADNEGYVKTYIVLPYYLRIKLVEVSLARKQGGVVGEGKNYWPNVDVNEMADLYLIIFKSRPLAVFCTCRIPAFALLSAVAVGLARRGIGSPEPTPFSKIEAEPLLYALSTNSRADFEMLTLFSSVEVARLCPNVYRRAKVRVLYLQRLSKGCTSYLPIGRCPADDTSSDISHPSLHYDFTESDL</sequence>
<dbReference type="AlphaFoldDB" id="A0A2H3BZY8"/>
<protein>
    <submittedName>
        <fullName evidence="1">Uncharacterized protein</fullName>
    </submittedName>
</protein>
<evidence type="ECO:0000313" key="2">
    <source>
        <dbReference type="Proteomes" id="UP000218334"/>
    </source>
</evidence>
<evidence type="ECO:0000313" key="1">
    <source>
        <dbReference type="EMBL" id="PBK72532.1"/>
    </source>
</evidence>
<name>A0A2H3BZY8_9AGAR</name>
<dbReference type="STRING" id="1076256.A0A2H3BZY8"/>
<gene>
    <name evidence="1" type="ORF">ARMSODRAFT_1016484</name>
</gene>